<gene>
    <name evidence="1" type="ORF">L1987_25074</name>
</gene>
<dbReference type="EMBL" id="CM042025">
    <property type="protein sequence ID" value="KAI3809105.1"/>
    <property type="molecule type" value="Genomic_DNA"/>
</dbReference>
<keyword evidence="2" id="KW-1185">Reference proteome</keyword>
<evidence type="ECO:0000313" key="1">
    <source>
        <dbReference type="EMBL" id="KAI3809105.1"/>
    </source>
</evidence>
<accession>A0ACB9INY7</accession>
<reference evidence="2" key="1">
    <citation type="journal article" date="2022" name="Mol. Ecol. Resour.">
        <title>The genomes of chicory, endive, great burdock and yacon provide insights into Asteraceae palaeo-polyploidization history and plant inulin production.</title>
        <authorList>
            <person name="Fan W."/>
            <person name="Wang S."/>
            <person name="Wang H."/>
            <person name="Wang A."/>
            <person name="Jiang F."/>
            <person name="Liu H."/>
            <person name="Zhao H."/>
            <person name="Xu D."/>
            <person name="Zhang Y."/>
        </authorList>
    </citation>
    <scope>NUCLEOTIDE SEQUENCE [LARGE SCALE GENOMIC DNA]</scope>
    <source>
        <strain evidence="2">cv. Yunnan</strain>
    </source>
</reference>
<proteinExistence type="predicted"/>
<comment type="caution">
    <text evidence="1">The sequence shown here is derived from an EMBL/GenBank/DDBJ whole genome shotgun (WGS) entry which is preliminary data.</text>
</comment>
<dbReference type="Proteomes" id="UP001056120">
    <property type="component" value="Linkage Group LG08"/>
</dbReference>
<protein>
    <submittedName>
        <fullName evidence="1">Uncharacterized protein</fullName>
    </submittedName>
</protein>
<name>A0ACB9INY7_9ASTR</name>
<reference evidence="1 2" key="2">
    <citation type="journal article" date="2022" name="Mol. Ecol. Resour.">
        <title>The genomes of chicory, endive, great burdock and yacon provide insights into Asteraceae paleo-polyploidization history and plant inulin production.</title>
        <authorList>
            <person name="Fan W."/>
            <person name="Wang S."/>
            <person name="Wang H."/>
            <person name="Wang A."/>
            <person name="Jiang F."/>
            <person name="Liu H."/>
            <person name="Zhao H."/>
            <person name="Xu D."/>
            <person name="Zhang Y."/>
        </authorList>
    </citation>
    <scope>NUCLEOTIDE SEQUENCE [LARGE SCALE GENOMIC DNA]</scope>
    <source>
        <strain evidence="2">cv. Yunnan</strain>
        <tissue evidence="1">Leaves</tissue>
    </source>
</reference>
<sequence length="404" mass="46689">MIMLSILIFHMQNSMRTGMKRCRRESAAEQVSRKRKKVDCFAFLPDDLLLDILQKLPADILRYKTRFVCRRWFSLITNRILLDHASLILENSSGSHTVRLMDISEEKQGLTMRDQYLEIPYSGRIKSWCNEFLLITDLNKEGSLYIYDLISKQGSFLPQCSTSCGGHYGCKCGVGLSYDKFKGVYKVVHVFLGPQVQCELLSLKGNIASCNSLNWKKISGPYYTGQRQYYWDDPVSVKGRYFHWDVHCSKYLVSMDTVKERFRQTPLPGSDVFPMNKRYFLVEMGGFLTLLHKVSLDKINIWMLKDYQRSKWENLQSISISSYVWSSIYPGSVLPLPVTCVKSKRYIIFRKPGSGTGLYSYDLKNKIMRRLDVDIAPDERCVVRTTAAASFFEVRSSCSIYQKG</sequence>
<evidence type="ECO:0000313" key="2">
    <source>
        <dbReference type="Proteomes" id="UP001056120"/>
    </source>
</evidence>
<organism evidence="1 2">
    <name type="scientific">Smallanthus sonchifolius</name>
    <dbReference type="NCBI Taxonomy" id="185202"/>
    <lineage>
        <taxon>Eukaryota</taxon>
        <taxon>Viridiplantae</taxon>
        <taxon>Streptophyta</taxon>
        <taxon>Embryophyta</taxon>
        <taxon>Tracheophyta</taxon>
        <taxon>Spermatophyta</taxon>
        <taxon>Magnoliopsida</taxon>
        <taxon>eudicotyledons</taxon>
        <taxon>Gunneridae</taxon>
        <taxon>Pentapetalae</taxon>
        <taxon>asterids</taxon>
        <taxon>campanulids</taxon>
        <taxon>Asterales</taxon>
        <taxon>Asteraceae</taxon>
        <taxon>Asteroideae</taxon>
        <taxon>Heliantheae alliance</taxon>
        <taxon>Millerieae</taxon>
        <taxon>Smallanthus</taxon>
    </lineage>
</organism>